<feature type="compositionally biased region" description="Basic and acidic residues" evidence="2">
    <location>
        <begin position="326"/>
        <end position="357"/>
    </location>
</feature>
<dbReference type="EMBL" id="ATLV01018356">
    <property type="status" value="NOT_ANNOTATED_CDS"/>
    <property type="molecule type" value="Genomic_DNA"/>
</dbReference>
<feature type="region of interest" description="Disordered" evidence="2">
    <location>
        <begin position="1612"/>
        <end position="1633"/>
    </location>
</feature>
<feature type="compositionally biased region" description="Low complexity" evidence="2">
    <location>
        <begin position="385"/>
        <end position="397"/>
    </location>
</feature>
<name>A0A084VYD3_ANOSI</name>
<feature type="compositionally biased region" description="Basic and acidic residues" evidence="2">
    <location>
        <begin position="1"/>
        <end position="10"/>
    </location>
</feature>
<dbReference type="Proteomes" id="UP000030765">
    <property type="component" value="Unassembled WGS sequence"/>
</dbReference>
<feature type="compositionally biased region" description="Polar residues" evidence="2">
    <location>
        <begin position="216"/>
        <end position="226"/>
    </location>
</feature>
<keyword evidence="1" id="KW-0175">Coiled coil</keyword>
<evidence type="ECO:0000256" key="1">
    <source>
        <dbReference type="SAM" id="Coils"/>
    </source>
</evidence>
<feature type="compositionally biased region" description="Acidic residues" evidence="2">
    <location>
        <begin position="1842"/>
        <end position="1851"/>
    </location>
</feature>
<feature type="compositionally biased region" description="Polar residues" evidence="2">
    <location>
        <begin position="1799"/>
        <end position="1811"/>
    </location>
</feature>
<feature type="region of interest" description="Disordered" evidence="2">
    <location>
        <begin position="1"/>
        <end position="23"/>
    </location>
</feature>
<feature type="region of interest" description="Disordered" evidence="2">
    <location>
        <begin position="801"/>
        <end position="834"/>
    </location>
</feature>
<feature type="region of interest" description="Disordered" evidence="2">
    <location>
        <begin position="147"/>
        <end position="539"/>
    </location>
</feature>
<feature type="region of interest" description="Disordered" evidence="2">
    <location>
        <begin position="1891"/>
        <end position="1921"/>
    </location>
</feature>
<feature type="compositionally biased region" description="Basic and acidic residues" evidence="2">
    <location>
        <begin position="150"/>
        <end position="180"/>
    </location>
</feature>
<protein>
    <submittedName>
        <fullName evidence="3 4">Uncharacterized protein</fullName>
    </submittedName>
</protein>
<feature type="compositionally biased region" description="Basic and acidic residues" evidence="2">
    <location>
        <begin position="408"/>
        <end position="419"/>
    </location>
</feature>
<feature type="compositionally biased region" description="Basic and acidic residues" evidence="2">
    <location>
        <begin position="370"/>
        <end position="382"/>
    </location>
</feature>
<feature type="region of interest" description="Disordered" evidence="2">
    <location>
        <begin position="892"/>
        <end position="1162"/>
    </location>
</feature>
<feature type="coiled-coil region" evidence="1">
    <location>
        <begin position="1227"/>
        <end position="1284"/>
    </location>
</feature>
<feature type="region of interest" description="Disordered" evidence="2">
    <location>
        <begin position="1988"/>
        <end position="2014"/>
    </location>
</feature>
<feature type="compositionally biased region" description="Polar residues" evidence="2">
    <location>
        <begin position="1302"/>
        <end position="1328"/>
    </location>
</feature>
<feature type="compositionally biased region" description="Low complexity" evidence="2">
    <location>
        <begin position="1901"/>
        <end position="1918"/>
    </location>
</feature>
<evidence type="ECO:0000313" key="5">
    <source>
        <dbReference type="Proteomes" id="UP000030765"/>
    </source>
</evidence>
<feature type="compositionally biased region" description="Polar residues" evidence="2">
    <location>
        <begin position="524"/>
        <end position="539"/>
    </location>
</feature>
<reference evidence="4" key="2">
    <citation type="submission" date="2020-05" db="UniProtKB">
        <authorList>
            <consortium name="EnsemblMetazoa"/>
        </authorList>
    </citation>
    <scope>IDENTIFICATION</scope>
</reference>
<feature type="compositionally biased region" description="Low complexity" evidence="2">
    <location>
        <begin position="1353"/>
        <end position="1362"/>
    </location>
</feature>
<evidence type="ECO:0000313" key="4">
    <source>
        <dbReference type="EnsemblMetazoa" id="ASIC010852-PA"/>
    </source>
</evidence>
<organism evidence="3">
    <name type="scientific">Anopheles sinensis</name>
    <name type="common">Mosquito</name>
    <dbReference type="NCBI Taxonomy" id="74873"/>
    <lineage>
        <taxon>Eukaryota</taxon>
        <taxon>Metazoa</taxon>
        <taxon>Ecdysozoa</taxon>
        <taxon>Arthropoda</taxon>
        <taxon>Hexapoda</taxon>
        <taxon>Insecta</taxon>
        <taxon>Pterygota</taxon>
        <taxon>Neoptera</taxon>
        <taxon>Endopterygota</taxon>
        <taxon>Diptera</taxon>
        <taxon>Nematocera</taxon>
        <taxon>Culicoidea</taxon>
        <taxon>Culicidae</taxon>
        <taxon>Anophelinae</taxon>
        <taxon>Anopheles</taxon>
    </lineage>
</organism>
<accession>A0A084VYD3</accession>
<feature type="compositionally biased region" description="Basic and acidic residues" evidence="2">
    <location>
        <begin position="1105"/>
        <end position="1123"/>
    </location>
</feature>
<feature type="compositionally biased region" description="Polar residues" evidence="2">
    <location>
        <begin position="1735"/>
        <end position="1761"/>
    </location>
</feature>
<feature type="compositionally biased region" description="Basic and acidic residues" evidence="2">
    <location>
        <begin position="1768"/>
        <end position="1781"/>
    </location>
</feature>
<dbReference type="VEuPathDB" id="VectorBase:ASIC010852"/>
<feature type="region of interest" description="Disordered" evidence="2">
    <location>
        <begin position="1666"/>
        <end position="1851"/>
    </location>
</feature>
<feature type="compositionally biased region" description="Polar residues" evidence="2">
    <location>
        <begin position="916"/>
        <end position="935"/>
    </location>
</feature>
<proteinExistence type="predicted"/>
<evidence type="ECO:0000256" key="2">
    <source>
        <dbReference type="SAM" id="MobiDB-lite"/>
    </source>
</evidence>
<dbReference type="EMBL" id="KE525231">
    <property type="protein sequence ID" value="KFB42977.1"/>
    <property type="molecule type" value="Genomic_DNA"/>
</dbReference>
<keyword evidence="5" id="KW-1185">Reference proteome</keyword>
<sequence length="2308" mass="254608">MDAAMEDRDSATYSIESELSQPASGKNISIDDVILPTVRRSAIQIVSQPISPRRQLKKPSTASATGTMQITKLVLKTPPGSPKRQPKVPGIIIRSIQTVGGPGLIGCGDHQDHGTVKQKPSVLMDNGQNVPDETVPYRIVPIVDPKSTSSRKDFEARRAERERTSNEFQDFLRESFKENKTPPSTPPPPPVLTTSKAVEITHNSAMASSDSESKSITHGHSVTKSSCVKPGTIEIGVPPATEDQTAQQPIVSPPVPAARRSLLGATEKPPDVVQTLTSLATAAISKEPLPDNKESQTNAEPMEPPRRSVPIRQKKQPVKPTAVQEPPKKKEKSYDPARAREFIREQQAKRRQEKKDTPGTTAAGGSTKAASEKDLIKQRLETLRQSSQKLVSKSVQKARTRSESCAPKVEEGARKDTPVRTRPSTARPAVSNLRKFSSTPSLKLIKHPAADGTKQKNPLKPPNAASEGPRKPQRSIANTPSGPASTSSDKVPSKVGSKIGILRKPDDLPLEDIVPFSPLKRDSLSQPSSVKLKPTQQAPSAPMVNAALIVINAENDEDQSFAEAEKELKLDVPNVSLVPSSAVTQNHETLPEANRVREDHAPEPIKTIPSWLKQSLRQPDPYPFIVAVQKKLEAVRNVRDEEGDGRRAAEVQAQDIIVETPIRNAKSHTYLDAIESVPYIRKEEQPNKKATVPSRLHQSSDVVLDGSIIMTNISSYASSNTTSEISSIKSDIPPPMPPLLCSTRVEVPNQTTIKSLSPRAASSGPISPLSVERISQMKIATPQPSVQSRLPRPIDRERDVENSIHQGGRKNESLVSPRVNPVNNDRVPKPTDRSAKELEYQRLLESFNRSLTHVIEVNQQLYSALKKVPAPTAVPQEILRIRDEMTQTSQPVVVIPKEASQEAPKPIDPGLPRAGGSTTTASNYSDDFEHQSQTADAPETPERKASPHSVGSPATSSTESSGSSSSSSSSDHGSSSESSGTRTSDNSSSSSASSSSNEDIEPNNAHSERPDQMADQANTTGERKKTRTASNTTTAHSSDFDSRSFSLSDSHNNTTNNHPPMPEEYLPSFEESLRRSKQPSVSEELDKRHPRAQEMSRDGTSTISERIDRSNEERSFSFKHSEEANGLQVKAASLPLATDDTDDTSFDRSTLKGESGSKGQHDTTINSELLAAMFNRTDLEVSILSATVSETNLSYSSIGMFDQMINGEKSKEEQLVSRVQAKQKALLNRAKGQLAWLELQKQRYREKGMTEHISAIKKKQRAILLRLEKDRAELNRTIKNSTDSSATTTARTPLTAKNVDSKLSSYCSSPTGNTAGSLTLRKTSSSIRSGHRQPRTPDSPHHQRQRNAVPGSTVTATTTTTTSNSIQIAIRGRELEPNDRLEDILLRREAELRKRKEHVQRLLEWHRKLEREEEELLAVEGKLLAYNSRKLEENLTSAPKADDPTIEARVRSIERSLKTLQSIPSSVSRSASVNGSIEHVEESVEEVVKMGGSKLNRLWYRLTGIKEQRYEPGRNYPITRAHLEALYEQAKRCVLEGFQRNEGWLEEGLFEQSIGGGGGEKSEHGETNTTTMSAQSLELNSSQHTMIESEKTVPTLEERKETPNEAAMVAMETQKSSEPTEQEQPVELPVDNDDEGRYMLLSSTVVNGWSPESRRSIESVEFHTLEETGTHSQSLPEAASIEEEPPGRSESYSMTFEEHSVVGRSNDPDASDGPGLVVGEESQPMIEDMSLPPTLLNNTSGWLNETEETASGSSCESSITVELSVPLVERKDEESSAKGAKEEEDGSDSVVQSLEEASESTGATVTPTSMSVEAIDENIPKVHEGKGNQMEGTDELKFSPEEGTEEVGSDFEVEEEDIFQLRSSCTDSPSSCASELEKRLATLHDELEELSETFERTPLMKSPTTTPKTKPERTTTSTSEDETITFLDEGSSVSGTKEKESSSSVAVVVADLTTTLTPVDPPSVVKMEVKVHPKATSSFVDGSIGTASGSTATTSNRDYPAAPPHQVGEAPLSPPATMVRMPDIINEAEVLRRQQLQIEQEIKELEQQVGFFREIPNKPPPPYIPPANGSPLALIFPSETRINELIDGRVEELHRDRIPPERLRSDHVTNVYEKLILDMCKELYRELRPAEPTVSFRTITHDKRPLVFYNPPDALRCMKDYLRTKIRRILNEEQLALQQQHQHQHHQHQQLLLHHHQLQQQQHQQPVHVPLQQQQHQLLHHCATMPFLFANGGNASRRKRDQVDEILAQEMHDDDARWTNFDQEEIEVKDRITDVLLKSLLTEALHDMAEAYRCKAKGMAAVRQESAM</sequence>
<reference evidence="3 5" key="1">
    <citation type="journal article" date="2014" name="BMC Genomics">
        <title>Genome sequence of Anopheles sinensis provides insight into genetics basis of mosquito competence for malaria parasites.</title>
        <authorList>
            <person name="Zhou D."/>
            <person name="Zhang D."/>
            <person name="Ding G."/>
            <person name="Shi L."/>
            <person name="Hou Q."/>
            <person name="Ye Y."/>
            <person name="Xu Y."/>
            <person name="Zhou H."/>
            <person name="Xiong C."/>
            <person name="Li S."/>
            <person name="Yu J."/>
            <person name="Hong S."/>
            <person name="Yu X."/>
            <person name="Zou P."/>
            <person name="Chen C."/>
            <person name="Chang X."/>
            <person name="Wang W."/>
            <person name="Lv Y."/>
            <person name="Sun Y."/>
            <person name="Ma L."/>
            <person name="Shen B."/>
            <person name="Zhu C."/>
        </authorList>
    </citation>
    <scope>NUCLEOTIDE SEQUENCE [LARGE SCALE GENOMIC DNA]</scope>
</reference>
<dbReference type="STRING" id="74873.A0A084VYD3"/>
<feature type="compositionally biased region" description="Low complexity" evidence="2">
    <location>
        <begin position="949"/>
        <end position="996"/>
    </location>
</feature>
<feature type="compositionally biased region" description="Polar residues" evidence="2">
    <location>
        <begin position="11"/>
        <end position="23"/>
    </location>
</feature>
<dbReference type="OMA" id="FNRTDLE"/>
<feature type="compositionally biased region" description="Basic and acidic residues" evidence="2">
    <location>
        <begin position="1084"/>
        <end position="1097"/>
    </location>
</feature>
<dbReference type="EnsemblMetazoa" id="ASIC010852-RA">
    <property type="protein sequence ID" value="ASIC010852-PA"/>
    <property type="gene ID" value="ASIC010852"/>
</dbReference>
<feature type="coiled-coil region" evidence="1">
    <location>
        <begin position="1395"/>
        <end position="1429"/>
    </location>
</feature>
<feature type="region of interest" description="Disordered" evidence="2">
    <location>
        <begin position="1302"/>
        <end position="1363"/>
    </location>
</feature>
<feature type="compositionally biased region" description="Low complexity" evidence="2">
    <location>
        <begin position="358"/>
        <end position="369"/>
    </location>
</feature>
<feature type="compositionally biased region" description="Low complexity" evidence="2">
    <location>
        <begin position="1043"/>
        <end position="1058"/>
    </location>
</feature>
<feature type="compositionally biased region" description="Polar residues" evidence="2">
    <location>
        <begin position="475"/>
        <end position="490"/>
    </location>
</feature>
<feature type="compositionally biased region" description="Polar residues" evidence="2">
    <location>
        <begin position="1613"/>
        <end position="1623"/>
    </location>
</feature>
<evidence type="ECO:0000313" key="3">
    <source>
        <dbReference type="EMBL" id="KFB42977.1"/>
    </source>
</evidence>
<dbReference type="OrthoDB" id="306254at2759"/>
<gene>
    <name evidence="3" type="ORF">ZHAS_00010852</name>
</gene>